<keyword evidence="3" id="KW-1185">Reference proteome</keyword>
<feature type="transmembrane region" description="Helical" evidence="1">
    <location>
        <begin position="77"/>
        <end position="97"/>
    </location>
</feature>
<dbReference type="Proteomes" id="UP000315369">
    <property type="component" value="Unassembled WGS sequence"/>
</dbReference>
<reference evidence="2 3" key="1">
    <citation type="submission" date="2019-06" db="EMBL/GenBank/DDBJ databases">
        <authorList>
            <person name="Livingstone P."/>
            <person name="Whitworth D."/>
        </authorList>
    </citation>
    <scope>NUCLEOTIDE SEQUENCE [LARGE SCALE GENOMIC DNA]</scope>
    <source>
        <strain evidence="2 3">AM401</strain>
    </source>
</reference>
<dbReference type="InterPro" id="IPR041916">
    <property type="entry name" value="Anti_sigma_zinc_sf"/>
</dbReference>
<organism evidence="2 3">
    <name type="scientific">Myxococcus llanfairpwllgwyngyllgogerychwyrndrobwllllantysiliogogogochensis</name>
    <dbReference type="NCBI Taxonomy" id="2590453"/>
    <lineage>
        <taxon>Bacteria</taxon>
        <taxon>Pseudomonadati</taxon>
        <taxon>Myxococcota</taxon>
        <taxon>Myxococcia</taxon>
        <taxon>Myxococcales</taxon>
        <taxon>Cystobacterineae</taxon>
        <taxon>Myxococcaceae</taxon>
        <taxon>Myxococcus</taxon>
    </lineage>
</organism>
<keyword evidence="1" id="KW-0472">Membrane</keyword>
<comment type="caution">
    <text evidence="2">The sequence shown here is derived from an EMBL/GenBank/DDBJ whole genome shotgun (WGS) entry which is preliminary data.</text>
</comment>
<dbReference type="RefSeq" id="WP_141644167.1">
    <property type="nucleotide sequence ID" value="NZ_VIFM01000077.1"/>
</dbReference>
<sequence>MNTAPSHVSSLKLDALAMDALSPQERSATQAHLDTCLTCRTRADELASLRRHFTAYVLPRADRLPTRVSPWGHRWRWWAPALALSSAVLLLLALVAIPSAEEPELALKGGAVLQLFAHRGERTWKVEEGEALAAGDQVRFVVEGLGLPYVLVVSVDGAGQVSTYFPFGGTESGLLPSRGLPLEIPGSVVLDSAPGPERLFALFSRKPLSIESVAPALREISAGGADVIRDRTRLPVPAGAQASFLFEKTQP</sequence>
<evidence type="ECO:0000313" key="2">
    <source>
        <dbReference type="EMBL" id="TQF14135.1"/>
    </source>
</evidence>
<evidence type="ECO:0000256" key="1">
    <source>
        <dbReference type="SAM" id="Phobius"/>
    </source>
</evidence>
<keyword evidence="1" id="KW-1133">Transmembrane helix</keyword>
<dbReference type="OrthoDB" id="5514516at2"/>
<keyword evidence="1" id="KW-0812">Transmembrane</keyword>
<name>A0A540WYQ5_9BACT</name>
<gene>
    <name evidence="2" type="ORF">FJV41_20305</name>
</gene>
<dbReference type="EMBL" id="VIFM01000077">
    <property type="protein sequence ID" value="TQF14135.1"/>
    <property type="molecule type" value="Genomic_DNA"/>
</dbReference>
<accession>A0A540WYQ5</accession>
<proteinExistence type="predicted"/>
<protein>
    <submittedName>
        <fullName evidence="2">DUF4384 domain-containing protein</fullName>
    </submittedName>
</protein>
<evidence type="ECO:0000313" key="3">
    <source>
        <dbReference type="Proteomes" id="UP000315369"/>
    </source>
</evidence>
<dbReference type="AlphaFoldDB" id="A0A540WYQ5"/>
<dbReference type="Gene3D" id="1.10.10.1320">
    <property type="entry name" value="Anti-sigma factor, zinc-finger domain"/>
    <property type="match status" value="1"/>
</dbReference>